<evidence type="ECO:0000256" key="1">
    <source>
        <dbReference type="SAM" id="MobiDB-lite"/>
    </source>
</evidence>
<organism evidence="2 3">
    <name type="scientific">Dryococelus australis</name>
    <dbReference type="NCBI Taxonomy" id="614101"/>
    <lineage>
        <taxon>Eukaryota</taxon>
        <taxon>Metazoa</taxon>
        <taxon>Ecdysozoa</taxon>
        <taxon>Arthropoda</taxon>
        <taxon>Hexapoda</taxon>
        <taxon>Insecta</taxon>
        <taxon>Pterygota</taxon>
        <taxon>Neoptera</taxon>
        <taxon>Polyneoptera</taxon>
        <taxon>Phasmatodea</taxon>
        <taxon>Verophasmatodea</taxon>
        <taxon>Anareolatae</taxon>
        <taxon>Phasmatidae</taxon>
        <taxon>Eurycanthinae</taxon>
        <taxon>Dryococelus</taxon>
    </lineage>
</organism>
<dbReference type="Proteomes" id="UP001159363">
    <property type="component" value="Chromosome 12"/>
</dbReference>
<accession>A0ABQ9GDI9</accession>
<gene>
    <name evidence="2" type="ORF">PR048_029502</name>
</gene>
<feature type="region of interest" description="Disordered" evidence="1">
    <location>
        <begin position="172"/>
        <end position="196"/>
    </location>
</feature>
<evidence type="ECO:0000313" key="2">
    <source>
        <dbReference type="EMBL" id="KAJ8870480.1"/>
    </source>
</evidence>
<dbReference type="EMBL" id="JARBHB010000013">
    <property type="protein sequence ID" value="KAJ8870480.1"/>
    <property type="molecule type" value="Genomic_DNA"/>
</dbReference>
<sequence length="379" mass="41156">MYEERNLPLNAVRASFNRSVTMPSLHVNDVGPRWPSGYLARLPPRRTGFNPGRVTRFSQVGIVPDDAVGRGGFLGISRPPPPRSIFTSIALIETSLPPKSLHSFANLEICRCSDHGHRTSVTIATPVDGTVRVVCVETVYQPRVCARRIGHLCTRSSGPLLDAPACSRFDNSRDQSGKILSSRAGVTSSENDSKKKKRTGWCFGRVKRCCCFATLVRFPTPSTASHLVVKIAANKLVYNREVTSQRTGYHVTSESTRTLTTVARHASVARITLQCRESFRPYRTYVFCSGEVRRPGHAAASNAISVTAKPGAYVSGKGGVYSLLAKPALDMRVSVALIAPSLLDLGRAAPTNSQGMELYIFSVGINFIVLSGAAEIHAR</sequence>
<proteinExistence type="predicted"/>
<keyword evidence="3" id="KW-1185">Reference proteome</keyword>
<protein>
    <submittedName>
        <fullName evidence="2">Uncharacterized protein</fullName>
    </submittedName>
</protein>
<evidence type="ECO:0000313" key="3">
    <source>
        <dbReference type="Proteomes" id="UP001159363"/>
    </source>
</evidence>
<name>A0ABQ9GDI9_9NEOP</name>
<reference evidence="2 3" key="1">
    <citation type="submission" date="2023-02" db="EMBL/GenBank/DDBJ databases">
        <title>LHISI_Scaffold_Assembly.</title>
        <authorList>
            <person name="Stuart O.P."/>
            <person name="Cleave R."/>
            <person name="Magrath M.J.L."/>
            <person name="Mikheyev A.S."/>
        </authorList>
    </citation>
    <scope>NUCLEOTIDE SEQUENCE [LARGE SCALE GENOMIC DNA]</scope>
    <source>
        <strain evidence="2">Daus_M_001</strain>
        <tissue evidence="2">Leg muscle</tissue>
    </source>
</reference>
<comment type="caution">
    <text evidence="2">The sequence shown here is derived from an EMBL/GenBank/DDBJ whole genome shotgun (WGS) entry which is preliminary data.</text>
</comment>